<name>A0A2I0V5U6_9BACI</name>
<reference evidence="1 2" key="1">
    <citation type="submission" date="2017-10" db="EMBL/GenBank/DDBJ databases">
        <title>Draft genome of Lysinibacillus fusiformis strain Juneja, a laboratory-derived pathogen of Drosophila melanogaster.</title>
        <authorList>
            <person name="Smith B.R."/>
            <person name="Unckless R.L."/>
        </authorList>
    </citation>
    <scope>NUCLEOTIDE SEQUENCE [LARGE SCALE GENOMIC DNA]</scope>
    <source>
        <strain evidence="1 2">Juneja</strain>
    </source>
</reference>
<sequence length="64" mass="7027">MLFGIRLNGRNPNDLLRAVRSRLDKNSLNGGVALNLTKLKGSFAKASASKSGSLFKHVFKEPER</sequence>
<accession>A0A2I0V5U6</accession>
<comment type="caution">
    <text evidence="1">The sequence shown here is derived from an EMBL/GenBank/DDBJ whole genome shotgun (WGS) entry which is preliminary data.</text>
</comment>
<evidence type="ECO:0000313" key="2">
    <source>
        <dbReference type="Proteomes" id="UP000234956"/>
    </source>
</evidence>
<dbReference type="EMBL" id="PDFK01000001">
    <property type="protein sequence ID" value="PKU53665.1"/>
    <property type="molecule type" value="Genomic_DNA"/>
</dbReference>
<dbReference type="Proteomes" id="UP000234956">
    <property type="component" value="Unassembled WGS sequence"/>
</dbReference>
<gene>
    <name evidence="1" type="ORF">CRI88_04905</name>
</gene>
<proteinExistence type="predicted"/>
<evidence type="ECO:0000313" key="1">
    <source>
        <dbReference type="EMBL" id="PKU53665.1"/>
    </source>
</evidence>
<dbReference type="AlphaFoldDB" id="A0A2I0V5U6"/>
<organism evidence="1 2">
    <name type="scientific">Lysinibacillus fusiformis</name>
    <dbReference type="NCBI Taxonomy" id="28031"/>
    <lineage>
        <taxon>Bacteria</taxon>
        <taxon>Bacillati</taxon>
        <taxon>Bacillota</taxon>
        <taxon>Bacilli</taxon>
        <taxon>Bacillales</taxon>
        <taxon>Bacillaceae</taxon>
        <taxon>Lysinibacillus</taxon>
    </lineage>
</organism>
<protein>
    <submittedName>
        <fullName evidence="1">Uncharacterized protein</fullName>
    </submittedName>
</protein>